<dbReference type="AlphaFoldDB" id="A0A0A9FHT4"/>
<sequence length="74" mass="7849">MTLSKKSLSSSALMASSRGRFIKCGCIGISCTIWLRANILPASHPPHSRELPATPGVEEAPGGQTASEGRAKWR</sequence>
<proteinExistence type="predicted"/>
<name>A0A0A9FHT4_ARUDO</name>
<accession>A0A0A9FHT4</accession>
<organism evidence="2">
    <name type="scientific">Arundo donax</name>
    <name type="common">Giant reed</name>
    <name type="synonym">Donax arundinaceus</name>
    <dbReference type="NCBI Taxonomy" id="35708"/>
    <lineage>
        <taxon>Eukaryota</taxon>
        <taxon>Viridiplantae</taxon>
        <taxon>Streptophyta</taxon>
        <taxon>Embryophyta</taxon>
        <taxon>Tracheophyta</taxon>
        <taxon>Spermatophyta</taxon>
        <taxon>Magnoliopsida</taxon>
        <taxon>Liliopsida</taxon>
        <taxon>Poales</taxon>
        <taxon>Poaceae</taxon>
        <taxon>PACMAD clade</taxon>
        <taxon>Arundinoideae</taxon>
        <taxon>Arundineae</taxon>
        <taxon>Arundo</taxon>
    </lineage>
</organism>
<protein>
    <submittedName>
        <fullName evidence="2">Uncharacterized protein</fullName>
    </submittedName>
</protein>
<dbReference type="EMBL" id="GBRH01187097">
    <property type="protein sequence ID" value="JAE10799.1"/>
    <property type="molecule type" value="Transcribed_RNA"/>
</dbReference>
<reference evidence="2" key="2">
    <citation type="journal article" date="2015" name="Data Brief">
        <title>Shoot transcriptome of the giant reed, Arundo donax.</title>
        <authorList>
            <person name="Barrero R.A."/>
            <person name="Guerrero F.D."/>
            <person name="Moolhuijzen P."/>
            <person name="Goolsby J.A."/>
            <person name="Tidwell J."/>
            <person name="Bellgard S.E."/>
            <person name="Bellgard M.I."/>
        </authorList>
    </citation>
    <scope>NUCLEOTIDE SEQUENCE</scope>
    <source>
        <tissue evidence="2">Shoot tissue taken approximately 20 cm above the soil surface</tissue>
    </source>
</reference>
<reference evidence="2" key="1">
    <citation type="submission" date="2014-09" db="EMBL/GenBank/DDBJ databases">
        <authorList>
            <person name="Magalhaes I.L.F."/>
            <person name="Oliveira U."/>
            <person name="Santos F.R."/>
            <person name="Vidigal T.H.D.A."/>
            <person name="Brescovit A.D."/>
            <person name="Santos A.J."/>
        </authorList>
    </citation>
    <scope>NUCLEOTIDE SEQUENCE</scope>
    <source>
        <tissue evidence="2">Shoot tissue taken approximately 20 cm above the soil surface</tissue>
    </source>
</reference>
<evidence type="ECO:0000313" key="2">
    <source>
        <dbReference type="EMBL" id="JAE10799.1"/>
    </source>
</evidence>
<feature type="region of interest" description="Disordered" evidence="1">
    <location>
        <begin position="44"/>
        <end position="74"/>
    </location>
</feature>
<evidence type="ECO:0000256" key="1">
    <source>
        <dbReference type="SAM" id="MobiDB-lite"/>
    </source>
</evidence>